<sequence>MKRIIPLFILCILLVPTAVYAKSATVTIPDFPVTVNGTKVDNSYDKYPFIIYNDITYFPMTYSGSRFLGLESEWKGNSGGLLIEKTGIAAAWKPYKSNTRNSGSYRATVPGFPIRINGKAVDNSSQKYPLLSFRNITYFPMTWEFGVNEFGWDYSFSNKDGLVINSDNIRLEQKKPATAVAKREYESTPGSATVTDQYIYYENQKGQIIQAKLADPSQMKTVYQLPVWSYGNGEYVYPNLYVENGTAYLKYHQGGAVMGSDWLLRLNDDGTTDELQNSYTRTKTFGDRSFSYFTGGAPGPGNLSMKIGDGEYKPLGSTDYLYGWAWTAQEDGSSGGSGSDDVYLVGDDLYILAFKDPLYSSADGMKPDATNGIYRVDINTGETVRVSDKEVLAFKMEGDFLYYHSDGTFYRQSIKDGKEEKIRQVVVPEPGKVTPNTFALEPKDIQNFLVLNGKIYWMKRSDQILYDIEGKNLNEGAVLDDMAIMGSSGEYLVCTFGETDTAKYRIMVFDRGGNVIFKTSDKAYCRNISIFGDRIYFYNLTTGTVCMGKMR</sequence>
<keyword evidence="4" id="KW-1185">Reference proteome</keyword>
<dbReference type="InterPro" id="IPR032485">
    <property type="entry name" value="LRP1-like_beta_prop"/>
</dbReference>
<feature type="signal peptide" evidence="1">
    <location>
        <begin position="1"/>
        <end position="21"/>
    </location>
</feature>
<keyword evidence="1" id="KW-0732">Signal</keyword>
<evidence type="ECO:0000313" key="4">
    <source>
        <dbReference type="Proteomes" id="UP000675664"/>
    </source>
</evidence>
<dbReference type="Proteomes" id="UP000675664">
    <property type="component" value="Unassembled WGS sequence"/>
</dbReference>
<feature type="chain" id="PRO_5035152593" evidence="1">
    <location>
        <begin position="22"/>
        <end position="551"/>
    </location>
</feature>
<dbReference type="EMBL" id="JAGSND010000002">
    <property type="protein sequence ID" value="MBR0597030.1"/>
    <property type="molecule type" value="Genomic_DNA"/>
</dbReference>
<reference evidence="3" key="2">
    <citation type="submission" date="2021-04" db="EMBL/GenBank/DDBJ databases">
        <authorList>
            <person name="Liu J."/>
        </authorList>
    </citation>
    <scope>NUCLEOTIDE SEQUENCE</scope>
    <source>
        <strain evidence="3">BAD-6</strain>
    </source>
</reference>
<gene>
    <name evidence="3" type="ORF">KCX82_04015</name>
</gene>
<dbReference type="AlphaFoldDB" id="A0A8J7W0K5"/>
<evidence type="ECO:0000313" key="3">
    <source>
        <dbReference type="EMBL" id="MBR0597030.1"/>
    </source>
</evidence>
<feature type="domain" description="Prolow-density lipoprotein receptor-related protein 1-like beta-propeller" evidence="2">
    <location>
        <begin position="368"/>
        <end position="550"/>
    </location>
</feature>
<evidence type="ECO:0000256" key="1">
    <source>
        <dbReference type="SAM" id="SignalP"/>
    </source>
</evidence>
<dbReference type="SUPFAM" id="SSF82171">
    <property type="entry name" value="DPP6 N-terminal domain-like"/>
    <property type="match status" value="1"/>
</dbReference>
<reference evidence="3" key="1">
    <citation type="submission" date="2021-04" db="EMBL/GenBank/DDBJ databases">
        <title>Sinoanaerobacter chloroacetimidivorans sp. nov., an obligate anaerobic bacterium isolated from anaerobic sludge.</title>
        <authorList>
            <person name="Bao Y."/>
        </authorList>
    </citation>
    <scope>NUCLEOTIDE SEQUENCE</scope>
    <source>
        <strain evidence="3">BAD-6</strain>
    </source>
</reference>
<dbReference type="RefSeq" id="WP_227017162.1">
    <property type="nucleotide sequence ID" value="NZ_JAGSND010000002.1"/>
</dbReference>
<dbReference type="Pfam" id="PF16472">
    <property type="entry name" value="DUF5050"/>
    <property type="match status" value="1"/>
</dbReference>
<accession>A0A8J7W0K5</accession>
<proteinExistence type="predicted"/>
<evidence type="ECO:0000259" key="2">
    <source>
        <dbReference type="Pfam" id="PF16472"/>
    </source>
</evidence>
<comment type="caution">
    <text evidence="3">The sequence shown here is derived from an EMBL/GenBank/DDBJ whole genome shotgun (WGS) entry which is preliminary data.</text>
</comment>
<name>A0A8J7W0K5_9FIRM</name>
<protein>
    <submittedName>
        <fullName evidence="3">DUF5050 domain-containing protein</fullName>
    </submittedName>
</protein>
<organism evidence="3 4">
    <name type="scientific">Sinanaerobacter chloroacetimidivorans</name>
    <dbReference type="NCBI Taxonomy" id="2818044"/>
    <lineage>
        <taxon>Bacteria</taxon>
        <taxon>Bacillati</taxon>
        <taxon>Bacillota</taxon>
        <taxon>Clostridia</taxon>
        <taxon>Peptostreptococcales</taxon>
        <taxon>Anaerovoracaceae</taxon>
        <taxon>Sinanaerobacter</taxon>
    </lineage>
</organism>